<sequence length="92" mass="10368">MEVGKDSYEFDGWSSQDLGEVDSIWVVVDRLTKSAHFIPVRVDYNAQQLSKVYVKEIVRLHGVPLSLISDHDGRAVSENYSSLRGHVEGMCD</sequence>
<dbReference type="Proteomes" id="UP001234989">
    <property type="component" value="Chromosome 10"/>
</dbReference>
<protein>
    <recommendedName>
        <fullName evidence="3">Integrase catalytic domain-containing protein</fullName>
    </recommendedName>
</protein>
<name>A0AAF0USA4_SOLVR</name>
<dbReference type="InterPro" id="IPR012337">
    <property type="entry name" value="RNaseH-like_sf"/>
</dbReference>
<evidence type="ECO:0000313" key="1">
    <source>
        <dbReference type="EMBL" id="WMV50511.1"/>
    </source>
</evidence>
<organism evidence="1 2">
    <name type="scientific">Solanum verrucosum</name>
    <dbReference type="NCBI Taxonomy" id="315347"/>
    <lineage>
        <taxon>Eukaryota</taxon>
        <taxon>Viridiplantae</taxon>
        <taxon>Streptophyta</taxon>
        <taxon>Embryophyta</taxon>
        <taxon>Tracheophyta</taxon>
        <taxon>Spermatophyta</taxon>
        <taxon>Magnoliopsida</taxon>
        <taxon>eudicotyledons</taxon>
        <taxon>Gunneridae</taxon>
        <taxon>Pentapetalae</taxon>
        <taxon>asterids</taxon>
        <taxon>lamiids</taxon>
        <taxon>Solanales</taxon>
        <taxon>Solanaceae</taxon>
        <taxon>Solanoideae</taxon>
        <taxon>Solaneae</taxon>
        <taxon>Solanum</taxon>
    </lineage>
</organism>
<evidence type="ECO:0000313" key="2">
    <source>
        <dbReference type="Proteomes" id="UP001234989"/>
    </source>
</evidence>
<gene>
    <name evidence="1" type="ORF">MTR67_043896</name>
</gene>
<keyword evidence="2" id="KW-1185">Reference proteome</keyword>
<dbReference type="EMBL" id="CP133621">
    <property type="protein sequence ID" value="WMV50511.1"/>
    <property type="molecule type" value="Genomic_DNA"/>
</dbReference>
<proteinExistence type="predicted"/>
<dbReference type="GO" id="GO:0003676">
    <property type="term" value="F:nucleic acid binding"/>
    <property type="evidence" value="ECO:0007669"/>
    <property type="project" value="InterPro"/>
</dbReference>
<dbReference type="Gene3D" id="3.30.420.10">
    <property type="entry name" value="Ribonuclease H-like superfamily/Ribonuclease H"/>
    <property type="match status" value="1"/>
</dbReference>
<accession>A0AAF0USA4</accession>
<evidence type="ECO:0008006" key="3">
    <source>
        <dbReference type="Google" id="ProtNLM"/>
    </source>
</evidence>
<reference evidence="1" key="1">
    <citation type="submission" date="2023-08" db="EMBL/GenBank/DDBJ databases">
        <title>A de novo genome assembly of Solanum verrucosum Schlechtendal, a Mexican diploid species geographically isolated from the other diploid A-genome species in potato relatives.</title>
        <authorList>
            <person name="Hosaka K."/>
        </authorList>
    </citation>
    <scope>NUCLEOTIDE SEQUENCE</scope>
    <source>
        <tissue evidence="1">Young leaves</tissue>
    </source>
</reference>
<dbReference type="SUPFAM" id="SSF53098">
    <property type="entry name" value="Ribonuclease H-like"/>
    <property type="match status" value="1"/>
</dbReference>
<dbReference type="PANTHER" id="PTHR45835:SF87">
    <property type="entry name" value="RNA-DIRECTED DNA POLYMERASE"/>
    <property type="match status" value="1"/>
</dbReference>
<dbReference type="AlphaFoldDB" id="A0AAF0USA4"/>
<dbReference type="InterPro" id="IPR036397">
    <property type="entry name" value="RNaseH_sf"/>
</dbReference>
<dbReference type="PANTHER" id="PTHR45835">
    <property type="entry name" value="YALI0A06105P"/>
    <property type="match status" value="1"/>
</dbReference>